<dbReference type="GO" id="GO:0003677">
    <property type="term" value="F:DNA binding"/>
    <property type="evidence" value="ECO:0007669"/>
    <property type="project" value="UniProtKB-KW"/>
</dbReference>
<dbReference type="InterPro" id="IPR036390">
    <property type="entry name" value="WH_DNA-bd_sf"/>
</dbReference>
<accession>A0A174BJX3</accession>
<dbReference type="GO" id="GO:0003700">
    <property type="term" value="F:DNA-binding transcription factor activity"/>
    <property type="evidence" value="ECO:0007669"/>
    <property type="project" value="InterPro"/>
</dbReference>
<dbReference type="EMBL" id="CYZU01000007">
    <property type="protein sequence ID" value="CUO01044.1"/>
    <property type="molecule type" value="Genomic_DNA"/>
</dbReference>
<evidence type="ECO:0000256" key="3">
    <source>
        <dbReference type="ARBA" id="ARBA00023125"/>
    </source>
</evidence>
<dbReference type="Pfam" id="PF03466">
    <property type="entry name" value="LysR_substrate"/>
    <property type="match status" value="1"/>
</dbReference>
<dbReference type="InterPro" id="IPR000847">
    <property type="entry name" value="LysR_HTH_N"/>
</dbReference>
<dbReference type="InterPro" id="IPR050950">
    <property type="entry name" value="HTH-type_LysR_regulators"/>
</dbReference>
<comment type="similarity">
    <text evidence="1">Belongs to the LysR transcriptional regulatory family.</text>
</comment>
<feature type="domain" description="HTH lysR-type" evidence="5">
    <location>
        <begin position="1"/>
        <end position="58"/>
    </location>
</feature>
<dbReference type="SUPFAM" id="SSF46785">
    <property type="entry name" value="Winged helix' DNA-binding domain"/>
    <property type="match status" value="1"/>
</dbReference>
<dbReference type="GO" id="GO:0005829">
    <property type="term" value="C:cytosol"/>
    <property type="evidence" value="ECO:0007669"/>
    <property type="project" value="TreeGrafter"/>
</dbReference>
<dbReference type="RefSeq" id="WP_055151622.1">
    <property type="nucleotide sequence ID" value="NZ_CYZU01000007.1"/>
</dbReference>
<dbReference type="PROSITE" id="PS50931">
    <property type="entry name" value="HTH_LYSR"/>
    <property type="match status" value="1"/>
</dbReference>
<evidence type="ECO:0000259" key="5">
    <source>
        <dbReference type="PROSITE" id="PS50931"/>
    </source>
</evidence>
<protein>
    <submittedName>
        <fullName evidence="6">Cyn operon transcriptional activator</fullName>
    </submittedName>
</protein>
<dbReference type="STRING" id="39482.ERS852491_01047"/>
<dbReference type="Pfam" id="PF00126">
    <property type="entry name" value="HTH_1"/>
    <property type="match status" value="1"/>
</dbReference>
<dbReference type="SUPFAM" id="SSF53850">
    <property type="entry name" value="Periplasmic binding protein-like II"/>
    <property type="match status" value="1"/>
</dbReference>
<organism evidence="6 7">
    <name type="scientific">Faecalicatena contorta</name>
    <dbReference type="NCBI Taxonomy" id="39482"/>
    <lineage>
        <taxon>Bacteria</taxon>
        <taxon>Bacillati</taxon>
        <taxon>Bacillota</taxon>
        <taxon>Clostridia</taxon>
        <taxon>Lachnospirales</taxon>
        <taxon>Lachnospiraceae</taxon>
        <taxon>Faecalicatena</taxon>
    </lineage>
</organism>
<dbReference type="AlphaFoldDB" id="A0A174BJX3"/>
<evidence type="ECO:0000256" key="4">
    <source>
        <dbReference type="ARBA" id="ARBA00023163"/>
    </source>
</evidence>
<dbReference type="PANTHER" id="PTHR30419">
    <property type="entry name" value="HTH-TYPE TRANSCRIPTIONAL REGULATOR YBHD"/>
    <property type="match status" value="1"/>
</dbReference>
<reference evidence="6 7" key="1">
    <citation type="submission" date="2015-09" db="EMBL/GenBank/DDBJ databases">
        <authorList>
            <consortium name="Pathogen Informatics"/>
        </authorList>
    </citation>
    <scope>NUCLEOTIDE SEQUENCE [LARGE SCALE GENOMIC DNA]</scope>
    <source>
        <strain evidence="6 7">2789STDY5834876</strain>
    </source>
</reference>
<evidence type="ECO:0000313" key="6">
    <source>
        <dbReference type="EMBL" id="CUO01044.1"/>
    </source>
</evidence>
<dbReference type="PANTHER" id="PTHR30419:SF25">
    <property type="entry name" value="HTH-TYPE TRANSCRIPTIONAL REGULATOR YTLI"/>
    <property type="match status" value="1"/>
</dbReference>
<dbReference type="Gene3D" id="1.10.10.10">
    <property type="entry name" value="Winged helix-like DNA-binding domain superfamily/Winged helix DNA-binding domain"/>
    <property type="match status" value="1"/>
</dbReference>
<name>A0A174BJX3_9FIRM</name>
<dbReference type="OrthoDB" id="9803714at2"/>
<dbReference type="InterPro" id="IPR005119">
    <property type="entry name" value="LysR_subst-bd"/>
</dbReference>
<gene>
    <name evidence="6" type="primary">cynR_2</name>
    <name evidence="6" type="ORF">ERS852491_01047</name>
</gene>
<sequence length="292" mass="33607">MDTKDMKIFRCVYEAASISQAAQIVYMTPQGVSKIIQKLENELGLTLFKRTSKGVVPTRYADQLYSKSSTILDMFYSISTDIQSDTALARVSAAFSYGVMAYFGFNLIEQFQKSYPSIRLDYIEDTDHKIESMIAQNQIDLAVIGMPMKIDQYDCQYLFSCRHVAVINKDHPYADKDFISYRDLNGQDLALIGRQFNPYHHNMQRFLQKQIQPYSVTETSEISYTHFFASQNKGIGLSVDFAAREHPYENTVIVPFEDSSFTWDVCIIFNKTTIPTEACQKFCHFIQNFTSH</sequence>
<keyword evidence="4" id="KW-0804">Transcription</keyword>
<dbReference type="Gene3D" id="3.40.190.290">
    <property type="match status" value="1"/>
</dbReference>
<evidence type="ECO:0000313" key="7">
    <source>
        <dbReference type="Proteomes" id="UP000095544"/>
    </source>
</evidence>
<dbReference type="InterPro" id="IPR036388">
    <property type="entry name" value="WH-like_DNA-bd_sf"/>
</dbReference>
<dbReference type="CDD" id="cd05466">
    <property type="entry name" value="PBP2_LTTR_substrate"/>
    <property type="match status" value="1"/>
</dbReference>
<dbReference type="Proteomes" id="UP000095544">
    <property type="component" value="Unassembled WGS sequence"/>
</dbReference>
<keyword evidence="2" id="KW-0805">Transcription regulation</keyword>
<evidence type="ECO:0000256" key="1">
    <source>
        <dbReference type="ARBA" id="ARBA00009437"/>
    </source>
</evidence>
<evidence type="ECO:0000256" key="2">
    <source>
        <dbReference type="ARBA" id="ARBA00023015"/>
    </source>
</evidence>
<proteinExistence type="inferred from homology"/>
<keyword evidence="3" id="KW-0238">DNA-binding</keyword>